<evidence type="ECO:0000256" key="1">
    <source>
        <dbReference type="SAM" id="MobiDB-lite"/>
    </source>
</evidence>
<name>A0ABP9RC66_9GAMM</name>
<dbReference type="EMBL" id="BAABKI010000018">
    <property type="protein sequence ID" value="GAA5174830.1"/>
    <property type="molecule type" value="Genomic_DNA"/>
</dbReference>
<dbReference type="InterPro" id="IPR018649">
    <property type="entry name" value="SHOCT"/>
</dbReference>
<dbReference type="Pfam" id="PF09851">
    <property type="entry name" value="SHOCT"/>
    <property type="match status" value="1"/>
</dbReference>
<feature type="domain" description="SHOCT" evidence="2">
    <location>
        <begin position="90"/>
        <end position="117"/>
    </location>
</feature>
<comment type="caution">
    <text evidence="3">The sequence shown here is derived from an EMBL/GenBank/DDBJ whole genome shotgun (WGS) entry which is preliminary data.</text>
</comment>
<dbReference type="Proteomes" id="UP001500074">
    <property type="component" value="Unassembled WGS sequence"/>
</dbReference>
<evidence type="ECO:0000259" key="2">
    <source>
        <dbReference type="Pfam" id="PF09851"/>
    </source>
</evidence>
<proteinExistence type="predicted"/>
<keyword evidence="4" id="KW-1185">Reference proteome</keyword>
<accession>A0ABP9RC66</accession>
<organism evidence="3 4">
    <name type="scientific">Modicisalibacter zincidurans</name>
    <dbReference type="NCBI Taxonomy" id="1178777"/>
    <lineage>
        <taxon>Bacteria</taxon>
        <taxon>Pseudomonadati</taxon>
        <taxon>Pseudomonadota</taxon>
        <taxon>Gammaproteobacteria</taxon>
        <taxon>Oceanospirillales</taxon>
        <taxon>Halomonadaceae</taxon>
        <taxon>Modicisalibacter</taxon>
    </lineage>
</organism>
<sequence>MHLQGVHGLGGQGRLAGESRQGCQRPAGPETMVHRILPGNAAQIIANQLPPTAPCRLACPCGSECIRDGGGHCTSPAMPGACGANDEIFAALERLGDLKAGGILSEEAFTAKKAELLSRL</sequence>
<evidence type="ECO:0000313" key="3">
    <source>
        <dbReference type="EMBL" id="GAA5174830.1"/>
    </source>
</evidence>
<reference evidence="4" key="1">
    <citation type="journal article" date="2019" name="Int. J. Syst. Evol. Microbiol.">
        <title>The Global Catalogue of Microorganisms (GCM) 10K type strain sequencing project: providing services to taxonomists for standard genome sequencing and annotation.</title>
        <authorList>
            <consortium name="The Broad Institute Genomics Platform"/>
            <consortium name="The Broad Institute Genome Sequencing Center for Infectious Disease"/>
            <person name="Wu L."/>
            <person name="Ma J."/>
        </authorList>
    </citation>
    <scope>NUCLEOTIDE SEQUENCE [LARGE SCALE GENOMIC DNA]</scope>
    <source>
        <strain evidence="4">JCM 18472</strain>
    </source>
</reference>
<evidence type="ECO:0000313" key="4">
    <source>
        <dbReference type="Proteomes" id="UP001500074"/>
    </source>
</evidence>
<protein>
    <recommendedName>
        <fullName evidence="2">SHOCT domain-containing protein</fullName>
    </recommendedName>
</protein>
<feature type="region of interest" description="Disordered" evidence="1">
    <location>
        <begin position="1"/>
        <end position="30"/>
    </location>
</feature>
<gene>
    <name evidence="3" type="ORF">GCM10023342_16710</name>
</gene>